<dbReference type="InterPro" id="IPR025164">
    <property type="entry name" value="Toastrack_DUF4097"/>
</dbReference>
<name>A0ABV9HME9_9MICO</name>
<dbReference type="EMBL" id="JBHSFI010000008">
    <property type="protein sequence ID" value="MFC4631409.1"/>
    <property type="molecule type" value="Genomic_DNA"/>
</dbReference>
<keyword evidence="3" id="KW-1185">Reference proteome</keyword>
<evidence type="ECO:0000313" key="3">
    <source>
        <dbReference type="Proteomes" id="UP001596011"/>
    </source>
</evidence>
<reference evidence="3" key="1">
    <citation type="journal article" date="2019" name="Int. J. Syst. Evol. Microbiol.">
        <title>The Global Catalogue of Microorganisms (GCM) 10K type strain sequencing project: providing services to taxonomists for standard genome sequencing and annotation.</title>
        <authorList>
            <consortium name="The Broad Institute Genomics Platform"/>
            <consortium name="The Broad Institute Genome Sequencing Center for Infectious Disease"/>
            <person name="Wu L."/>
            <person name="Ma J."/>
        </authorList>
    </citation>
    <scope>NUCLEOTIDE SEQUENCE [LARGE SCALE GENOMIC DNA]</scope>
    <source>
        <strain evidence="3">CCUG 42722</strain>
    </source>
</reference>
<dbReference type="Proteomes" id="UP001596011">
    <property type="component" value="Unassembled WGS sequence"/>
</dbReference>
<gene>
    <name evidence="2" type="ORF">ACFO6V_24410</name>
</gene>
<comment type="caution">
    <text evidence="2">The sequence shown here is derived from an EMBL/GenBank/DDBJ whole genome shotgun (WGS) entry which is preliminary data.</text>
</comment>
<evidence type="ECO:0000259" key="1">
    <source>
        <dbReference type="Pfam" id="PF13349"/>
    </source>
</evidence>
<organism evidence="2 3">
    <name type="scientific">Promicromonospora alba</name>
    <dbReference type="NCBI Taxonomy" id="1616110"/>
    <lineage>
        <taxon>Bacteria</taxon>
        <taxon>Bacillati</taxon>
        <taxon>Actinomycetota</taxon>
        <taxon>Actinomycetes</taxon>
        <taxon>Micrococcales</taxon>
        <taxon>Promicromonosporaceae</taxon>
        <taxon>Promicromonospora</taxon>
    </lineage>
</organism>
<evidence type="ECO:0000313" key="2">
    <source>
        <dbReference type="EMBL" id="MFC4631409.1"/>
    </source>
</evidence>
<proteinExistence type="predicted"/>
<dbReference type="Pfam" id="PF13349">
    <property type="entry name" value="DUF4097"/>
    <property type="match status" value="1"/>
</dbReference>
<accession>A0ABV9HME9</accession>
<dbReference type="RefSeq" id="WP_377140617.1">
    <property type="nucleotide sequence ID" value="NZ_JBHSFI010000008.1"/>
</dbReference>
<feature type="domain" description="DUF4097" evidence="1">
    <location>
        <begin position="15"/>
        <end position="215"/>
    </location>
</feature>
<protein>
    <submittedName>
        <fullName evidence="2">DUF4097 family beta strand repeat-containing protein</fullName>
    </submittedName>
</protein>
<sequence length="219" mass="22161">MQNFDTPNPITAVLDVPAARVQLIAADRADTVVEVLPADATKGRDVKAAERTTVEYADGVLRIVTPVKHEVLGASGAIEVTVQLPAGSGVEGKAATAELRGVGRFGVVTHEAYGEIKLDEAASVKLTAQAGDVSVGRLNGPGEISTMQGDINVVEAARGKVVLSTQAGNVTVGVAAGVSASLGAGTSMGRIENALKNTGAAEVEIHATTTQGDIAARSL</sequence>